<dbReference type="Proteomes" id="UP001642406">
    <property type="component" value="Unassembled WGS sequence"/>
</dbReference>
<dbReference type="InterPro" id="IPR036640">
    <property type="entry name" value="ABC1_TM_sf"/>
</dbReference>
<evidence type="ECO:0000256" key="1">
    <source>
        <dbReference type="ARBA" id="ARBA00022692"/>
    </source>
</evidence>
<dbReference type="Gene3D" id="1.20.1560.10">
    <property type="entry name" value="ABC transporter type 1, transmembrane domain"/>
    <property type="match status" value="1"/>
</dbReference>
<evidence type="ECO:0008006" key="7">
    <source>
        <dbReference type="Google" id="ProtNLM"/>
    </source>
</evidence>
<feature type="transmembrane region" description="Helical" evidence="4">
    <location>
        <begin position="73"/>
        <end position="92"/>
    </location>
</feature>
<evidence type="ECO:0000313" key="6">
    <source>
        <dbReference type="Proteomes" id="UP001642406"/>
    </source>
</evidence>
<evidence type="ECO:0000313" key="5">
    <source>
        <dbReference type="EMBL" id="CAK7237287.1"/>
    </source>
</evidence>
<proteinExistence type="predicted"/>
<keyword evidence="1 4" id="KW-0812">Transmembrane</keyword>
<name>A0ABP0D0H3_9PEZI</name>
<dbReference type="EMBL" id="CAWUHC010000180">
    <property type="protein sequence ID" value="CAK7237287.1"/>
    <property type="molecule type" value="Genomic_DNA"/>
</dbReference>
<sequence>MQSIEAAALYMLAQVVQLHQLWPCTPSTNEEETKQAWNGHVCAWVAMASWDMLAIIKLFVAPLLSTQELVADAAIVGLQCCLIAALFVIFAWPVSRRIRLPDAEVAIPPAGVTRRVRSPLLQSSVADEIQMAGGLWQWFKSETGLTLYRPHIQGAFFNSLAESRNGEPLRKVWKLLLELTIVTLLTSRTGLSSVRKLLWQKFKLRREQLARTRIFEHLMNHEASFHDTADTADVNGATAAGAGVCDAFDFLVLRAVPELITLVGTAVAHRAISLHSVDLLLPRSSYRKASKLVVLSVSW</sequence>
<feature type="transmembrane region" description="Helical" evidence="4">
    <location>
        <begin position="41"/>
        <end position="61"/>
    </location>
</feature>
<reference evidence="5 6" key="1">
    <citation type="submission" date="2024-01" db="EMBL/GenBank/DDBJ databases">
        <authorList>
            <person name="Allen C."/>
            <person name="Tagirdzhanova G."/>
        </authorList>
    </citation>
    <scope>NUCLEOTIDE SEQUENCE [LARGE SCALE GENOMIC DNA]</scope>
</reference>
<evidence type="ECO:0000256" key="2">
    <source>
        <dbReference type="ARBA" id="ARBA00022989"/>
    </source>
</evidence>
<gene>
    <name evidence="5" type="ORF">SBRCBS47491_009924</name>
</gene>
<keyword evidence="3 4" id="KW-0472">Membrane</keyword>
<evidence type="ECO:0000256" key="4">
    <source>
        <dbReference type="SAM" id="Phobius"/>
    </source>
</evidence>
<comment type="caution">
    <text evidence="5">The sequence shown here is derived from an EMBL/GenBank/DDBJ whole genome shotgun (WGS) entry which is preliminary data.</text>
</comment>
<organism evidence="5 6">
    <name type="scientific">Sporothrix bragantina</name>
    <dbReference type="NCBI Taxonomy" id="671064"/>
    <lineage>
        <taxon>Eukaryota</taxon>
        <taxon>Fungi</taxon>
        <taxon>Dikarya</taxon>
        <taxon>Ascomycota</taxon>
        <taxon>Pezizomycotina</taxon>
        <taxon>Sordariomycetes</taxon>
        <taxon>Sordariomycetidae</taxon>
        <taxon>Ophiostomatales</taxon>
        <taxon>Ophiostomataceae</taxon>
        <taxon>Sporothrix</taxon>
    </lineage>
</organism>
<protein>
    <recommendedName>
        <fullName evidence="7">ABC transmembrane type-1 domain-containing protein</fullName>
    </recommendedName>
</protein>
<keyword evidence="2 4" id="KW-1133">Transmembrane helix</keyword>
<accession>A0ABP0D0H3</accession>
<evidence type="ECO:0000256" key="3">
    <source>
        <dbReference type="ARBA" id="ARBA00023136"/>
    </source>
</evidence>
<dbReference type="SUPFAM" id="SSF90123">
    <property type="entry name" value="ABC transporter transmembrane region"/>
    <property type="match status" value="1"/>
</dbReference>
<keyword evidence="6" id="KW-1185">Reference proteome</keyword>